<reference evidence="3" key="1">
    <citation type="journal article" date="2019" name="Int. J. Syst. Evol. Microbiol.">
        <title>The Global Catalogue of Microorganisms (GCM) 10K type strain sequencing project: providing services to taxonomists for standard genome sequencing and annotation.</title>
        <authorList>
            <consortium name="The Broad Institute Genomics Platform"/>
            <consortium name="The Broad Institute Genome Sequencing Center for Infectious Disease"/>
            <person name="Wu L."/>
            <person name="Ma J."/>
        </authorList>
    </citation>
    <scope>NUCLEOTIDE SEQUENCE [LARGE SCALE GENOMIC DNA]</scope>
    <source>
        <strain evidence="3">KLKA75</strain>
    </source>
</reference>
<keyword evidence="3" id="KW-1185">Reference proteome</keyword>
<dbReference type="Pfam" id="PF14417">
    <property type="entry name" value="MEDS"/>
    <property type="match status" value="1"/>
</dbReference>
<dbReference type="EMBL" id="JBHSIT010000015">
    <property type="protein sequence ID" value="MFC4913138.1"/>
    <property type="molecule type" value="Genomic_DNA"/>
</dbReference>
<gene>
    <name evidence="2" type="ORF">ACFPCY_37980</name>
</gene>
<organism evidence="2 3">
    <name type="scientific">Actinomadura gamaensis</name>
    <dbReference type="NCBI Taxonomy" id="1763541"/>
    <lineage>
        <taxon>Bacteria</taxon>
        <taxon>Bacillati</taxon>
        <taxon>Actinomycetota</taxon>
        <taxon>Actinomycetes</taxon>
        <taxon>Streptosporangiales</taxon>
        <taxon>Thermomonosporaceae</taxon>
        <taxon>Actinomadura</taxon>
    </lineage>
</organism>
<evidence type="ECO:0000313" key="3">
    <source>
        <dbReference type="Proteomes" id="UP001595872"/>
    </source>
</evidence>
<dbReference type="SUPFAM" id="SSF52091">
    <property type="entry name" value="SpoIIaa-like"/>
    <property type="match status" value="1"/>
</dbReference>
<feature type="domain" description="STAS" evidence="1">
    <location>
        <begin position="204"/>
        <end position="299"/>
    </location>
</feature>
<accession>A0ABV9UB43</accession>
<dbReference type="Pfam" id="PF13466">
    <property type="entry name" value="STAS_2"/>
    <property type="match status" value="1"/>
</dbReference>
<evidence type="ECO:0000259" key="1">
    <source>
        <dbReference type="PROSITE" id="PS50801"/>
    </source>
</evidence>
<dbReference type="InterPro" id="IPR058548">
    <property type="entry name" value="MlaB-like_STAS"/>
</dbReference>
<comment type="caution">
    <text evidence="2">The sequence shown here is derived from an EMBL/GenBank/DDBJ whole genome shotgun (WGS) entry which is preliminary data.</text>
</comment>
<dbReference type="InterPro" id="IPR036513">
    <property type="entry name" value="STAS_dom_sf"/>
</dbReference>
<dbReference type="Gene3D" id="3.30.750.24">
    <property type="entry name" value="STAS domain"/>
    <property type="match status" value="1"/>
</dbReference>
<dbReference type="RefSeq" id="WP_378263763.1">
    <property type="nucleotide sequence ID" value="NZ_JBHSIT010000015.1"/>
</dbReference>
<sequence>METTPWFYERPVSEVRPGDHGLLGYADAEERDRVVGPYVRAGLATEEKVVYITDEPAERLPGLARCSLDLVKLKSSRQLRVLTRREACLSRTGAFEPAKLADTLHREKESAFGEGWRAVRVTMDSTWLMTEPGGSDTVLSCEDRLDQAISPSTMAMGVCQIDVRKCGARQFSALRETHEVLVRVDAEFDDGILTIRRIYGPFGLQLRGELDASRHSHLSEHLLRAMGSRSGDIHLNVADLDFIDIGGLNLLAQHAAALPAGGALILDHLRPDVENVITMVGWNRLPRLRPGVRAGGTAS</sequence>
<dbReference type="PROSITE" id="PS50801">
    <property type="entry name" value="STAS"/>
    <property type="match status" value="1"/>
</dbReference>
<proteinExistence type="predicted"/>
<protein>
    <submittedName>
        <fullName evidence="2">MEDS domain-containing protein</fullName>
    </submittedName>
</protein>
<evidence type="ECO:0000313" key="2">
    <source>
        <dbReference type="EMBL" id="MFC4913138.1"/>
    </source>
</evidence>
<dbReference type="InterPro" id="IPR025847">
    <property type="entry name" value="MEDS_domain"/>
</dbReference>
<dbReference type="InterPro" id="IPR002645">
    <property type="entry name" value="STAS_dom"/>
</dbReference>
<dbReference type="Proteomes" id="UP001595872">
    <property type="component" value="Unassembled WGS sequence"/>
</dbReference>
<name>A0ABV9UB43_9ACTN</name>